<reference evidence="3 4" key="1">
    <citation type="submission" date="2011-06" db="EMBL/GenBank/DDBJ databases">
        <title>The complete genome of Spirochaeta thermophila DSM 6578.</title>
        <authorList>
            <consortium name="US DOE Joint Genome Institute (JGI-PGF)"/>
            <person name="Lucas S."/>
            <person name="Lapidus A."/>
            <person name="Bruce D."/>
            <person name="Goodwin L."/>
            <person name="Pitluck S."/>
            <person name="Peters L."/>
            <person name="Kyrpides N."/>
            <person name="Mavromatis K."/>
            <person name="Ivanova N."/>
            <person name="Mikailova N."/>
            <person name="Pagani I."/>
            <person name="Chertkov O."/>
            <person name="Detter J.C."/>
            <person name="Tapia R."/>
            <person name="Han C."/>
            <person name="Land M."/>
            <person name="Hauser L."/>
            <person name="Markowitz V."/>
            <person name="Cheng J.-F."/>
            <person name="Hugenholtz P."/>
            <person name="Woyke T."/>
            <person name="Wu D."/>
            <person name="Spring S."/>
            <person name="Merkhoffer B."/>
            <person name="Schneider S."/>
            <person name="Klenk H.-P."/>
            <person name="Eisen J.A."/>
        </authorList>
    </citation>
    <scope>NUCLEOTIDE SEQUENCE [LARGE SCALE GENOMIC DNA]</scope>
    <source>
        <strain evidence="4">ATCC 700085 / DSM 6578 / Z-1203</strain>
    </source>
</reference>
<dbReference type="InterPro" id="IPR025330">
    <property type="entry name" value="DUF4236"/>
</dbReference>
<dbReference type="SUPFAM" id="SSF48452">
    <property type="entry name" value="TPR-like"/>
    <property type="match status" value="1"/>
</dbReference>
<dbReference type="Proteomes" id="UP000007254">
    <property type="component" value="Chromosome"/>
</dbReference>
<dbReference type="AlphaFoldDB" id="G0GFC0"/>
<feature type="compositionally biased region" description="Basic residues" evidence="1">
    <location>
        <begin position="67"/>
        <end position="77"/>
    </location>
</feature>
<feature type="region of interest" description="Disordered" evidence="1">
    <location>
        <begin position="56"/>
        <end position="82"/>
    </location>
</feature>
<keyword evidence="3" id="KW-0269">Exonuclease</keyword>
<organism evidence="3 4">
    <name type="scientific">Winmispira thermophila (strain ATCC 700085 / DSM 6578 / Z-1203)</name>
    <name type="common">Spirochaeta thermophila</name>
    <dbReference type="NCBI Taxonomy" id="869211"/>
    <lineage>
        <taxon>Bacteria</taxon>
        <taxon>Pseudomonadati</taxon>
        <taxon>Spirochaetota</taxon>
        <taxon>Spirochaetia</taxon>
        <taxon>Winmispirales</taxon>
        <taxon>Winmispiraceae</taxon>
        <taxon>Winmispira</taxon>
    </lineage>
</organism>
<name>G0GFC0_WINT7</name>
<protein>
    <submittedName>
        <fullName evidence="3">3'-5' exonuclease</fullName>
    </submittedName>
</protein>
<gene>
    <name evidence="3" type="ordered locus">Spith_1269</name>
</gene>
<keyword evidence="3" id="KW-0540">Nuclease</keyword>
<dbReference type="RefSeq" id="WP_014624877.1">
    <property type="nucleotide sequence ID" value="NC_017583.1"/>
</dbReference>
<dbReference type="EMBL" id="CP002903">
    <property type="protein sequence ID" value="AEJ61534.1"/>
    <property type="molecule type" value="Genomic_DNA"/>
</dbReference>
<dbReference type="InterPro" id="IPR011990">
    <property type="entry name" value="TPR-like_helical_dom_sf"/>
</dbReference>
<keyword evidence="3" id="KW-0378">Hydrolase</keyword>
<evidence type="ECO:0000313" key="3">
    <source>
        <dbReference type="EMBL" id="AEJ61534.1"/>
    </source>
</evidence>
<dbReference type="STRING" id="869211.Spith_1269"/>
<evidence type="ECO:0000259" key="2">
    <source>
        <dbReference type="Pfam" id="PF14020"/>
    </source>
</evidence>
<dbReference type="Gene3D" id="1.25.40.10">
    <property type="entry name" value="Tetratricopeptide repeat domain"/>
    <property type="match status" value="1"/>
</dbReference>
<dbReference type="GO" id="GO:0004527">
    <property type="term" value="F:exonuclease activity"/>
    <property type="evidence" value="ECO:0007669"/>
    <property type="project" value="UniProtKB-KW"/>
</dbReference>
<dbReference type="KEGG" id="stq:Spith_1269"/>
<dbReference type="Pfam" id="PF14020">
    <property type="entry name" value="DUF4236"/>
    <property type="match status" value="1"/>
</dbReference>
<proteinExistence type="predicted"/>
<sequence length="346" mass="38031">MAFRFFRRIRLAPGITLNLSRSGASVSLGPRGARLTLGGRTGARLTFGLPGTGLSYTTTLGTGTTGRRGRPSRRRASASREDSLTPSFWDALTVPPEEQALLEACKALGRGDETAALEALGRAGSIPDAAYLEGFLLLKHERPAEAEEAFRRALRRPEQIGAWCARHGIKPVFSLPITEELSAIVEPSAHGVLLGLVEALQEQGKHQEALQVLTRLQGERPTDPVVALSLVELLWDMDPGDEQHLERILTLTEEVANETPVHACLLLYRARALRAKGLPRLAARILTRALARRKDRPPELLKALRYERALAFEEADLPARARADLEALYAEDPRYEDVARRLGLEP</sequence>
<accession>G0GFC0</accession>
<keyword evidence="4" id="KW-1185">Reference proteome</keyword>
<dbReference type="HOGENOM" id="CLU_743415_0_0_12"/>
<dbReference type="OrthoDB" id="9806903at2"/>
<feature type="domain" description="DUF4236" evidence="2">
    <location>
        <begin position="3"/>
        <end position="57"/>
    </location>
</feature>
<evidence type="ECO:0000256" key="1">
    <source>
        <dbReference type="SAM" id="MobiDB-lite"/>
    </source>
</evidence>
<evidence type="ECO:0000313" key="4">
    <source>
        <dbReference type="Proteomes" id="UP000007254"/>
    </source>
</evidence>